<sequence>MSFEFILIAVLAAWIGVDEWRLTRLENEVKNLKETK</sequence>
<dbReference type="Proteomes" id="UP000052237">
    <property type="component" value="Unassembled WGS sequence"/>
</dbReference>
<accession>A0A0S4S1Z8</accession>
<organism evidence="1 2">
    <name type="scientific">Campylobacter hyointestinalis subsp. hyointestinalis</name>
    <dbReference type="NCBI Taxonomy" id="91352"/>
    <lineage>
        <taxon>Bacteria</taxon>
        <taxon>Pseudomonadati</taxon>
        <taxon>Campylobacterota</taxon>
        <taxon>Epsilonproteobacteria</taxon>
        <taxon>Campylobacterales</taxon>
        <taxon>Campylobacteraceae</taxon>
        <taxon>Campylobacter</taxon>
    </lineage>
</organism>
<keyword evidence="2" id="KW-1185">Reference proteome</keyword>
<gene>
    <name evidence="1" type="ORF">ERS686654_01385</name>
</gene>
<proteinExistence type="predicted"/>
<name>A0A0S4S1Z8_CAMHY</name>
<comment type="caution">
    <text evidence="1">The sequence shown here is derived from an EMBL/GenBank/DDBJ whole genome shotgun (WGS) entry which is preliminary data.</text>
</comment>
<evidence type="ECO:0000313" key="2">
    <source>
        <dbReference type="Proteomes" id="UP000052237"/>
    </source>
</evidence>
<protein>
    <submittedName>
        <fullName evidence="1">Uncharacterized protein</fullName>
    </submittedName>
</protein>
<dbReference type="EMBL" id="FAVB01000003">
    <property type="protein sequence ID" value="CUU83165.1"/>
    <property type="molecule type" value="Genomic_DNA"/>
</dbReference>
<reference evidence="1 2" key="1">
    <citation type="submission" date="2015-11" db="EMBL/GenBank/DDBJ databases">
        <authorList>
            <consortium name="Pathogen Informatics"/>
        </authorList>
    </citation>
    <scope>NUCLEOTIDE SEQUENCE [LARGE SCALE GENOMIC DNA]</scope>
    <source>
        <strain evidence="1 2">006A-0059</strain>
    </source>
</reference>
<dbReference type="AlphaFoldDB" id="A0A0S4S1Z8"/>
<evidence type="ECO:0000313" key="1">
    <source>
        <dbReference type="EMBL" id="CUU83165.1"/>
    </source>
</evidence>